<proteinExistence type="predicted"/>
<name>A0A4Y2XB57_ARAVE</name>
<dbReference type="OrthoDB" id="8193319at2759"/>
<organism evidence="1 2">
    <name type="scientific">Araneus ventricosus</name>
    <name type="common">Orbweaver spider</name>
    <name type="synonym">Epeira ventricosa</name>
    <dbReference type="NCBI Taxonomy" id="182803"/>
    <lineage>
        <taxon>Eukaryota</taxon>
        <taxon>Metazoa</taxon>
        <taxon>Ecdysozoa</taxon>
        <taxon>Arthropoda</taxon>
        <taxon>Chelicerata</taxon>
        <taxon>Arachnida</taxon>
        <taxon>Araneae</taxon>
        <taxon>Araneomorphae</taxon>
        <taxon>Entelegynae</taxon>
        <taxon>Araneoidea</taxon>
        <taxon>Araneidae</taxon>
        <taxon>Araneus</taxon>
    </lineage>
</organism>
<keyword evidence="2" id="KW-1185">Reference proteome</keyword>
<reference evidence="1 2" key="1">
    <citation type="journal article" date="2019" name="Sci. Rep.">
        <title>Orb-weaving spider Araneus ventricosus genome elucidates the spidroin gene catalogue.</title>
        <authorList>
            <person name="Kono N."/>
            <person name="Nakamura H."/>
            <person name="Ohtoshi R."/>
            <person name="Moran D.A.P."/>
            <person name="Shinohara A."/>
            <person name="Yoshida Y."/>
            <person name="Fujiwara M."/>
            <person name="Mori M."/>
            <person name="Tomita M."/>
            <person name="Arakawa K."/>
        </authorList>
    </citation>
    <scope>NUCLEOTIDE SEQUENCE [LARGE SCALE GENOMIC DNA]</scope>
</reference>
<dbReference type="AlphaFoldDB" id="A0A4Y2XB57"/>
<protein>
    <recommendedName>
        <fullName evidence="3">DDE Tnp4 domain-containing protein</fullName>
    </recommendedName>
</protein>
<gene>
    <name evidence="1" type="ORF">AVEN_133064_1</name>
</gene>
<sequence>MKPYSHQSNEVQKRIFNYLLSRAGRIVENVFGICSSTFHILRKPILLHAEKEAIVTMTVTLLHNFLRASESSNSSYCPPGTFDDDVNGEYVPGLWSKQGDGPILSLQNVPRRAKGQAKAVREAFAQYFNGSGSVPWQHKHLKIFCSL</sequence>
<dbReference type="EMBL" id="BGPR01072458">
    <property type="protein sequence ID" value="GBO45377.1"/>
    <property type="molecule type" value="Genomic_DNA"/>
</dbReference>
<evidence type="ECO:0008006" key="3">
    <source>
        <dbReference type="Google" id="ProtNLM"/>
    </source>
</evidence>
<dbReference type="Proteomes" id="UP000499080">
    <property type="component" value="Unassembled WGS sequence"/>
</dbReference>
<evidence type="ECO:0000313" key="2">
    <source>
        <dbReference type="Proteomes" id="UP000499080"/>
    </source>
</evidence>
<accession>A0A4Y2XB57</accession>
<comment type="caution">
    <text evidence="1">The sequence shown here is derived from an EMBL/GenBank/DDBJ whole genome shotgun (WGS) entry which is preliminary data.</text>
</comment>
<evidence type="ECO:0000313" key="1">
    <source>
        <dbReference type="EMBL" id="GBO45377.1"/>
    </source>
</evidence>